<evidence type="ECO:0000259" key="4">
    <source>
        <dbReference type="SMART" id="SM01005"/>
    </source>
</evidence>
<keyword evidence="3 5" id="KW-0413">Isomerase</keyword>
<protein>
    <submittedName>
        <fullName evidence="5">Alanine racemase</fullName>
        <ecNumber evidence="5">5.1.1.1</ecNumber>
    </submittedName>
</protein>
<dbReference type="GO" id="GO:0005829">
    <property type="term" value="C:cytosol"/>
    <property type="evidence" value="ECO:0007669"/>
    <property type="project" value="TreeGrafter"/>
</dbReference>
<dbReference type="Pfam" id="PF00842">
    <property type="entry name" value="Ala_racemase_C"/>
    <property type="match status" value="1"/>
</dbReference>
<keyword evidence="2" id="KW-0663">Pyridoxal phosphate</keyword>
<dbReference type="InterPro" id="IPR009006">
    <property type="entry name" value="Ala_racemase/Decarboxylase_C"/>
</dbReference>
<reference evidence="5 6" key="1">
    <citation type="submission" date="2020-07" db="EMBL/GenBank/DDBJ databases">
        <title>Sequencing the genomes of 1000 actinobacteria strains.</title>
        <authorList>
            <person name="Klenk H.-P."/>
        </authorList>
    </citation>
    <scope>NUCLEOTIDE SEQUENCE [LARGE SCALE GENOMIC DNA]</scope>
    <source>
        <strain evidence="5 6">DSM 27576</strain>
    </source>
</reference>
<dbReference type="GO" id="GO:0009252">
    <property type="term" value="P:peptidoglycan biosynthetic process"/>
    <property type="evidence" value="ECO:0007669"/>
    <property type="project" value="TreeGrafter"/>
</dbReference>
<dbReference type="PANTHER" id="PTHR30511">
    <property type="entry name" value="ALANINE RACEMASE"/>
    <property type="match status" value="1"/>
</dbReference>
<dbReference type="PANTHER" id="PTHR30511:SF0">
    <property type="entry name" value="ALANINE RACEMASE, CATABOLIC-RELATED"/>
    <property type="match status" value="1"/>
</dbReference>
<feature type="domain" description="Alanine racemase C-terminal" evidence="4">
    <location>
        <begin position="95"/>
        <end position="222"/>
    </location>
</feature>
<dbReference type="Gene3D" id="2.40.37.10">
    <property type="entry name" value="Lyase, Ornithine Decarboxylase, Chain A, domain 1"/>
    <property type="match status" value="1"/>
</dbReference>
<comment type="cofactor">
    <cofactor evidence="1">
        <name>pyridoxal 5'-phosphate</name>
        <dbReference type="ChEBI" id="CHEBI:597326"/>
    </cofactor>
</comment>
<evidence type="ECO:0000256" key="1">
    <source>
        <dbReference type="ARBA" id="ARBA00001933"/>
    </source>
</evidence>
<accession>A0A7W3JNE5</accession>
<proteinExistence type="predicted"/>
<dbReference type="RefSeq" id="WP_310734816.1">
    <property type="nucleotide sequence ID" value="NZ_JAAOZB010000002.1"/>
</dbReference>
<dbReference type="GO" id="GO:0030632">
    <property type="term" value="P:D-alanine biosynthetic process"/>
    <property type="evidence" value="ECO:0007669"/>
    <property type="project" value="TreeGrafter"/>
</dbReference>
<dbReference type="EMBL" id="JACGWY010000002">
    <property type="protein sequence ID" value="MBA8816067.1"/>
    <property type="molecule type" value="Genomic_DNA"/>
</dbReference>
<evidence type="ECO:0000313" key="5">
    <source>
        <dbReference type="EMBL" id="MBA8816067.1"/>
    </source>
</evidence>
<dbReference type="Proteomes" id="UP000526083">
    <property type="component" value="Unassembled WGS sequence"/>
</dbReference>
<name>A0A7W3JNE5_9MICO</name>
<dbReference type="GO" id="GO:0008784">
    <property type="term" value="F:alanine racemase activity"/>
    <property type="evidence" value="ECO:0007669"/>
    <property type="project" value="UniProtKB-EC"/>
</dbReference>
<evidence type="ECO:0000256" key="2">
    <source>
        <dbReference type="ARBA" id="ARBA00022898"/>
    </source>
</evidence>
<dbReference type="SUPFAM" id="SSF50621">
    <property type="entry name" value="Alanine racemase C-terminal domain-like"/>
    <property type="match status" value="1"/>
</dbReference>
<gene>
    <name evidence="5" type="ORF">FHX48_001140</name>
</gene>
<dbReference type="GO" id="GO:0030170">
    <property type="term" value="F:pyridoxal phosphate binding"/>
    <property type="evidence" value="ECO:0007669"/>
    <property type="project" value="TreeGrafter"/>
</dbReference>
<dbReference type="AlphaFoldDB" id="A0A7W3JNE5"/>
<comment type="caution">
    <text evidence="5">The sequence shown here is derived from an EMBL/GenBank/DDBJ whole genome shotgun (WGS) entry which is preliminary data.</text>
</comment>
<keyword evidence="6" id="KW-1185">Reference proteome</keyword>
<sequence length="223" mass="23825">MNVDQSEADRTTGTSTPIAFVNMTALTSNARRIAAEDGTDPIFDLRANAWGFDLRRVSEVVLAAGISASKEEEMPADVAATERLYGFTGAQSSSVLSLHGTVLSAKPLRRGEGVSYGYRYRARHDTNVALVTGGYAQGIVRMLGNRAHVTVAGARCPIVGRVAMDVSVIDVGTLPIRRGDSVVYLGDHLLGETTVQDWSAMTGMTTREIAAGILTRARTEHIS</sequence>
<dbReference type="EC" id="5.1.1.1" evidence="5"/>
<organism evidence="5 6">
    <name type="scientific">Microbacterium halimionae</name>
    <dbReference type="NCBI Taxonomy" id="1526413"/>
    <lineage>
        <taxon>Bacteria</taxon>
        <taxon>Bacillati</taxon>
        <taxon>Actinomycetota</taxon>
        <taxon>Actinomycetes</taxon>
        <taxon>Micrococcales</taxon>
        <taxon>Microbacteriaceae</taxon>
        <taxon>Microbacterium</taxon>
    </lineage>
</organism>
<dbReference type="SMART" id="SM01005">
    <property type="entry name" value="Ala_racemase_C"/>
    <property type="match status" value="1"/>
</dbReference>
<evidence type="ECO:0000256" key="3">
    <source>
        <dbReference type="ARBA" id="ARBA00023235"/>
    </source>
</evidence>
<dbReference type="InterPro" id="IPR011079">
    <property type="entry name" value="Ala_racemase_C"/>
</dbReference>
<evidence type="ECO:0000313" key="6">
    <source>
        <dbReference type="Proteomes" id="UP000526083"/>
    </source>
</evidence>
<dbReference type="InterPro" id="IPR000821">
    <property type="entry name" value="Ala_racemase"/>
</dbReference>